<protein>
    <submittedName>
        <fullName evidence="2">Uncharacterized protein</fullName>
    </submittedName>
</protein>
<evidence type="ECO:0000313" key="2">
    <source>
        <dbReference type="EMBL" id="MBB6431312.1"/>
    </source>
</evidence>
<proteinExistence type="predicted"/>
<dbReference type="Proteomes" id="UP000541810">
    <property type="component" value="Unassembled WGS sequence"/>
</dbReference>
<reference evidence="2 3" key="1">
    <citation type="submission" date="2020-08" db="EMBL/GenBank/DDBJ databases">
        <title>Genomic Encyclopedia of Type Strains, Phase IV (KMG-IV): sequencing the most valuable type-strain genomes for metagenomic binning, comparative biology and taxonomic classification.</title>
        <authorList>
            <person name="Goeker M."/>
        </authorList>
    </citation>
    <scope>NUCLEOTIDE SEQUENCE [LARGE SCALE GENOMIC DNA]</scope>
    <source>
        <strain evidence="2 3">DSM 103725</strain>
    </source>
</reference>
<comment type="caution">
    <text evidence="2">The sequence shown here is derived from an EMBL/GenBank/DDBJ whole genome shotgun (WGS) entry which is preliminary data.</text>
</comment>
<evidence type="ECO:0000313" key="3">
    <source>
        <dbReference type="Proteomes" id="UP000541810"/>
    </source>
</evidence>
<sequence>MNDQAKQPEPTPSQTRAARRRSWRGYVLLGLILVLGVALIRMAWLVRATPAYWQDHQAFLIETPEQDLQNLAADIQSKTLREWSYPIGEGDGLRTVRYNFDEINAWLATRLRPLMKNQNIAMPDEIGEVMLTQRSGDLVLAFDYQSGTLGTRIASFYFRFESENGQPLSAAIASAKAGEQPLLVKHLIHRLSKQPRFSDEQTQKTLARLGQKKLVPLPPIPVDDNRSATILDIDIQPEGIDLTIQVAFHEDE</sequence>
<evidence type="ECO:0000256" key="1">
    <source>
        <dbReference type="SAM" id="Phobius"/>
    </source>
</evidence>
<dbReference type="AlphaFoldDB" id="A0A7X0LLS1"/>
<accession>A0A7X0LLS1</accession>
<gene>
    <name evidence="2" type="ORF">HNQ40_003118</name>
</gene>
<feature type="transmembrane region" description="Helical" evidence="1">
    <location>
        <begin position="26"/>
        <end position="46"/>
    </location>
</feature>
<organism evidence="2 3">
    <name type="scientific">Algisphaera agarilytica</name>
    <dbReference type="NCBI Taxonomy" id="1385975"/>
    <lineage>
        <taxon>Bacteria</taxon>
        <taxon>Pseudomonadati</taxon>
        <taxon>Planctomycetota</taxon>
        <taxon>Phycisphaerae</taxon>
        <taxon>Phycisphaerales</taxon>
        <taxon>Phycisphaeraceae</taxon>
        <taxon>Algisphaera</taxon>
    </lineage>
</organism>
<keyword evidence="1" id="KW-0812">Transmembrane</keyword>
<dbReference type="EMBL" id="JACHGY010000001">
    <property type="protein sequence ID" value="MBB6431312.1"/>
    <property type="molecule type" value="Genomic_DNA"/>
</dbReference>
<name>A0A7X0LLS1_9BACT</name>
<keyword evidence="1" id="KW-1133">Transmembrane helix</keyword>
<keyword evidence="1" id="KW-0472">Membrane</keyword>
<keyword evidence="3" id="KW-1185">Reference proteome</keyword>
<dbReference type="RefSeq" id="WP_184678790.1">
    <property type="nucleotide sequence ID" value="NZ_JACHGY010000001.1"/>
</dbReference>